<evidence type="ECO:0000256" key="22">
    <source>
        <dbReference type="ARBA" id="ARBA00026224"/>
    </source>
</evidence>
<feature type="region of interest" description="Disordered" evidence="26">
    <location>
        <begin position="25"/>
        <end position="90"/>
    </location>
</feature>
<evidence type="ECO:0000256" key="24">
    <source>
        <dbReference type="ARBA" id="ARBA00031034"/>
    </source>
</evidence>
<evidence type="ECO:0000256" key="9">
    <source>
        <dbReference type="ARBA" id="ARBA00022553"/>
    </source>
</evidence>
<dbReference type="InterPro" id="IPR013783">
    <property type="entry name" value="Ig-like_fold"/>
</dbReference>
<evidence type="ECO:0000256" key="1">
    <source>
        <dbReference type="ARBA" id="ARBA00004135"/>
    </source>
</evidence>
<feature type="chain" id="PRO_5044709390" description="Dystroglycan 1" evidence="28">
    <location>
        <begin position="26"/>
        <end position="848"/>
    </location>
</feature>
<dbReference type="RefSeq" id="XP_032822704.1">
    <property type="nucleotide sequence ID" value="XM_032966813.1"/>
</dbReference>
<evidence type="ECO:0000256" key="12">
    <source>
        <dbReference type="ARBA" id="ARBA00022989"/>
    </source>
</evidence>
<protein>
    <recommendedName>
        <fullName evidence="22">Dystroglycan 1</fullName>
    </recommendedName>
    <alternativeName>
        <fullName evidence="24">Dystroglycan</fullName>
    </alternativeName>
    <alternativeName>
        <fullName evidence="23">Dystrophin-associated glycoprotein 1</fullName>
    </alternativeName>
</protein>
<dbReference type="Gene3D" id="3.30.70.1040">
    <property type="entry name" value="Dystroglycan, domain 2"/>
    <property type="match status" value="1"/>
</dbReference>
<evidence type="ECO:0000256" key="18">
    <source>
        <dbReference type="ARBA" id="ARBA00023242"/>
    </source>
</evidence>
<evidence type="ECO:0000313" key="30">
    <source>
        <dbReference type="Proteomes" id="UP001318040"/>
    </source>
</evidence>
<evidence type="ECO:0000256" key="7">
    <source>
        <dbReference type="ARBA" id="ARBA00022490"/>
    </source>
</evidence>
<keyword evidence="8" id="KW-0964">Secreted</keyword>
<dbReference type="PROSITE" id="PS51699">
    <property type="entry name" value="SEA_DG"/>
    <property type="match status" value="1"/>
</dbReference>
<dbReference type="InterPro" id="IPR008465">
    <property type="entry name" value="DAG1_C"/>
</dbReference>
<keyword evidence="14 27" id="KW-0472">Membrane</keyword>
<gene>
    <name evidence="31 32" type="primary">LOC116949451</name>
</gene>
<evidence type="ECO:0000313" key="31">
    <source>
        <dbReference type="RefSeq" id="XP_032822703.1"/>
    </source>
</evidence>
<feature type="region of interest" description="Disordered" evidence="26">
    <location>
        <begin position="782"/>
        <end position="848"/>
    </location>
</feature>
<name>A0AAJ7TSD8_PETMA</name>
<keyword evidence="12 27" id="KW-1133">Transmembrane helix</keyword>
<evidence type="ECO:0000256" key="21">
    <source>
        <dbReference type="ARBA" id="ARBA00024991"/>
    </source>
</evidence>
<dbReference type="GO" id="GO:0005604">
    <property type="term" value="C:basement membrane"/>
    <property type="evidence" value="ECO:0007669"/>
    <property type="project" value="TreeGrafter"/>
</dbReference>
<keyword evidence="13" id="KW-0770">Synapse</keyword>
<evidence type="ECO:0000256" key="16">
    <source>
        <dbReference type="ARBA" id="ARBA00023180"/>
    </source>
</evidence>
<dbReference type="GO" id="GO:0021675">
    <property type="term" value="P:nerve development"/>
    <property type="evidence" value="ECO:0007669"/>
    <property type="project" value="TreeGrafter"/>
</dbReference>
<dbReference type="GO" id="GO:0045211">
    <property type="term" value="C:postsynaptic membrane"/>
    <property type="evidence" value="ECO:0007669"/>
    <property type="project" value="UniProtKB-SubCell"/>
</dbReference>
<dbReference type="PANTHER" id="PTHR21559:SF22">
    <property type="entry name" value="DYSTROGLYCAN 1"/>
    <property type="match status" value="1"/>
</dbReference>
<accession>A0AAJ7TSD8</accession>
<dbReference type="GO" id="GO:0042383">
    <property type="term" value="C:sarcolemma"/>
    <property type="evidence" value="ECO:0007669"/>
    <property type="project" value="UniProtKB-SubCell"/>
</dbReference>
<evidence type="ECO:0000256" key="10">
    <source>
        <dbReference type="ARBA" id="ARBA00022692"/>
    </source>
</evidence>
<keyword evidence="16" id="KW-0325">Glycoprotein</keyword>
<feature type="compositionally biased region" description="Polar residues" evidence="26">
    <location>
        <begin position="349"/>
        <end position="362"/>
    </location>
</feature>
<keyword evidence="11 28" id="KW-0732">Signal</keyword>
<evidence type="ECO:0000259" key="29">
    <source>
        <dbReference type="PROSITE" id="PS51699"/>
    </source>
</evidence>
<keyword evidence="30" id="KW-1185">Reference proteome</keyword>
<dbReference type="SUPFAM" id="SSF111006">
    <property type="entry name" value="Dystroglycan, domain 2"/>
    <property type="match status" value="1"/>
</dbReference>
<evidence type="ECO:0000256" key="14">
    <source>
        <dbReference type="ARBA" id="ARBA00023136"/>
    </source>
</evidence>
<reference evidence="31 32" key="1">
    <citation type="submission" date="2025-04" db="UniProtKB">
        <authorList>
            <consortium name="RefSeq"/>
        </authorList>
    </citation>
    <scope>IDENTIFICATION</scope>
    <source>
        <tissue evidence="31 32">Sperm</tissue>
    </source>
</reference>
<evidence type="ECO:0000256" key="28">
    <source>
        <dbReference type="SAM" id="SignalP"/>
    </source>
</evidence>
<keyword evidence="6" id="KW-1003">Cell membrane</keyword>
<dbReference type="InterPro" id="IPR030398">
    <property type="entry name" value="SEA_DG_dom"/>
</dbReference>
<evidence type="ECO:0000256" key="26">
    <source>
        <dbReference type="SAM" id="MobiDB-lite"/>
    </source>
</evidence>
<evidence type="ECO:0000256" key="8">
    <source>
        <dbReference type="ARBA" id="ARBA00022525"/>
    </source>
</evidence>
<dbReference type="PANTHER" id="PTHR21559">
    <property type="entry name" value="DYSTROGLYCAN-RELATED"/>
    <property type="match status" value="1"/>
</dbReference>
<keyword evidence="19" id="KW-0628">Postsynaptic cell membrane</keyword>
<dbReference type="Pfam" id="PF18424">
    <property type="entry name" value="a_DG1_N2"/>
    <property type="match status" value="1"/>
</dbReference>
<evidence type="ECO:0000256" key="2">
    <source>
        <dbReference type="ARBA" id="ARBA00004239"/>
    </source>
</evidence>
<feature type="compositionally biased region" description="Basic residues" evidence="26">
    <location>
        <begin position="436"/>
        <end position="445"/>
    </location>
</feature>
<keyword evidence="15" id="KW-1015">Disulfide bond</keyword>
<dbReference type="GO" id="GO:0043236">
    <property type="term" value="F:laminin binding"/>
    <property type="evidence" value="ECO:0007669"/>
    <property type="project" value="TreeGrafter"/>
</dbReference>
<feature type="domain" description="Peptidase S72" evidence="29">
    <location>
        <begin position="558"/>
        <end position="672"/>
    </location>
</feature>
<dbReference type="Pfam" id="PF05345">
    <property type="entry name" value="He_PIG"/>
    <property type="match status" value="1"/>
</dbReference>
<feature type="compositionally biased region" description="Basic and acidic residues" evidence="26">
    <location>
        <begin position="799"/>
        <end position="808"/>
    </location>
</feature>
<proteinExistence type="predicted"/>
<feature type="signal peptide" evidence="28">
    <location>
        <begin position="1"/>
        <end position="25"/>
    </location>
</feature>
<dbReference type="GO" id="GO:0016203">
    <property type="term" value="P:muscle attachment"/>
    <property type="evidence" value="ECO:0007669"/>
    <property type="project" value="TreeGrafter"/>
</dbReference>
<dbReference type="GO" id="GO:0016011">
    <property type="term" value="C:dystroglycan complex"/>
    <property type="evidence" value="ECO:0007669"/>
    <property type="project" value="TreeGrafter"/>
</dbReference>
<feature type="compositionally biased region" description="Low complexity" evidence="26">
    <location>
        <begin position="413"/>
        <end position="435"/>
    </location>
</feature>
<dbReference type="GO" id="GO:0005615">
    <property type="term" value="C:extracellular space"/>
    <property type="evidence" value="ECO:0007669"/>
    <property type="project" value="TreeGrafter"/>
</dbReference>
<dbReference type="InterPro" id="IPR041631">
    <property type="entry name" value="Alpha_DG1_N2"/>
</dbReference>
<evidence type="ECO:0000256" key="27">
    <source>
        <dbReference type="SAM" id="Phobius"/>
    </source>
</evidence>
<evidence type="ECO:0000256" key="5">
    <source>
        <dbReference type="ARBA" id="ARBA00004642"/>
    </source>
</evidence>
<feature type="transmembrane region" description="Helical" evidence="27">
    <location>
        <begin position="706"/>
        <end position="732"/>
    </location>
</feature>
<dbReference type="RefSeq" id="XP_032822703.1">
    <property type="nucleotide sequence ID" value="XM_032966812.1"/>
</dbReference>
<evidence type="ECO:0000256" key="6">
    <source>
        <dbReference type="ARBA" id="ARBA00022475"/>
    </source>
</evidence>
<dbReference type="GO" id="GO:0002009">
    <property type="term" value="P:morphogenesis of an epithelium"/>
    <property type="evidence" value="ECO:0007669"/>
    <property type="project" value="TreeGrafter"/>
</dbReference>
<dbReference type="GO" id="GO:0005654">
    <property type="term" value="C:nucleoplasm"/>
    <property type="evidence" value="ECO:0007669"/>
    <property type="project" value="UniProtKB-SubCell"/>
</dbReference>
<dbReference type="Pfam" id="PF05454">
    <property type="entry name" value="DAG1"/>
    <property type="match status" value="1"/>
</dbReference>
<keyword evidence="18" id="KW-0539">Nucleus</keyword>
<dbReference type="Proteomes" id="UP001318040">
    <property type="component" value="Chromosome 36"/>
</dbReference>
<keyword evidence="10 27" id="KW-0812">Transmembrane</keyword>
<evidence type="ECO:0000256" key="13">
    <source>
        <dbReference type="ARBA" id="ARBA00023018"/>
    </source>
</evidence>
<evidence type="ECO:0000256" key="3">
    <source>
        <dbReference type="ARBA" id="ARBA00004245"/>
    </source>
</evidence>
<dbReference type="GO" id="GO:0005856">
    <property type="term" value="C:cytoskeleton"/>
    <property type="evidence" value="ECO:0007669"/>
    <property type="project" value="UniProtKB-SubCell"/>
</dbReference>
<dbReference type="InterPro" id="IPR006644">
    <property type="entry name" value="Cadg"/>
</dbReference>
<sequence length="848" mass="90144">MHRAMACLLALLVALVMLGLDKASAGAGTGNAEEPSRPGELLGRAGPDSFPEPSLRALDWRPEWQSQEPLPPAEPRGPGDAAGAVPDLSTSAGQGFELHLPALLEGNASVQVYQVGSDALPRWLHWDPRAGRLLGHPLEADTGVYHISIGHDASPSQVFSIAVLPEESSASAKPPAPFSNSIALAACEPGQPHTVLTVVIDADVDTLALARRTQLLDRMTAFSGVAMHDMRLLPVRNNKLFDMSAFVAGPGNAKKMVENGATLSWLLGCGLGEASVPSLAAVEKPAKEGAMATALGFPVLGWYIANQKPPAGKRVRRGALHVTPTPVMTSAPPTRPPQPEEPPARIVPSQPSHSPLPTTRTASPDRGRDRFTAGGAATALLPVKPTATLPGTAEPTLVPAPPAVPDVSRKTEAATAPSARRVTTTAATAAAAATRKPPRSKRPRVQKPDEAAPRPAANQVPYLQNPVDRLDVNAGTYFEYKIPVDTFYDAEDGPTDKLKLSLSSHVDHSAWVQLNSASRVLFGLPPDDEVTKHEFFLTATDKGGKFVSDAFEIVVRDKPNGGKSSVKFEATFANDYDAVSKSLFLKVKLMKKLAQAFGEKNASVLTLEGLRYGSLVVTWSNGSLPAEPCPLAEVRQLYGKMHAGDGRPRDEFRAAMLPEFEAVAVGIKGTDGCQGANFLSTAPWEPAVSRATEPPTQFGSLSQDDAYLHTVIPAVAVALLLLIAGVVAFVCYRRKRRGKMSLEEHTTFIKKGVPIIFADELDEAKPAPSSSMPLILTEERAPLSPPEYSGQTFPGGLPEELRPLRDDGGGGSVPPYQPPPPFASVEESRRSHPKSVHPVKSLPTYVPP</sequence>
<comment type="function">
    <text evidence="21">Transmembrane protein that plays important roles in connecting the extracellular matrix to the cytoskeleton. Acts as a cell adhesion receptor in both muscle and non-muscle tissues. Receptor for both DMD and UTRN and, through these interactions, scaffolds axin to the cytoskeleton. Also functions in cell adhesion-mediated signaling and implicated in cell polarity.</text>
</comment>
<evidence type="ECO:0000256" key="17">
    <source>
        <dbReference type="ARBA" id="ARBA00023212"/>
    </source>
</evidence>
<dbReference type="GO" id="GO:0007411">
    <property type="term" value="P:axon guidance"/>
    <property type="evidence" value="ECO:0007669"/>
    <property type="project" value="TreeGrafter"/>
</dbReference>
<evidence type="ECO:0000313" key="32">
    <source>
        <dbReference type="RefSeq" id="XP_032822704.1"/>
    </source>
</evidence>
<feature type="region of interest" description="Disordered" evidence="26">
    <location>
        <begin position="313"/>
        <end position="464"/>
    </location>
</feature>
<dbReference type="KEGG" id="pmrn:116949451"/>
<evidence type="ECO:0000256" key="23">
    <source>
        <dbReference type="ARBA" id="ARBA00030092"/>
    </source>
</evidence>
<dbReference type="GeneID" id="116949451"/>
<dbReference type="AlphaFoldDB" id="A0AAJ7TSD8"/>
<dbReference type="Gene3D" id="2.60.40.10">
    <property type="entry name" value="Immunoglobulins"/>
    <property type="match status" value="2"/>
</dbReference>
<dbReference type="SUPFAM" id="SSF49313">
    <property type="entry name" value="Cadherin-like"/>
    <property type="match status" value="2"/>
</dbReference>
<evidence type="ECO:0000256" key="19">
    <source>
        <dbReference type="ARBA" id="ARBA00023257"/>
    </source>
</evidence>
<evidence type="ECO:0000256" key="20">
    <source>
        <dbReference type="ARBA" id="ARBA00023567"/>
    </source>
</evidence>
<evidence type="ECO:0000256" key="25">
    <source>
        <dbReference type="ARBA" id="ARBA00034100"/>
    </source>
</evidence>
<evidence type="ECO:0000256" key="11">
    <source>
        <dbReference type="ARBA" id="ARBA00022729"/>
    </source>
</evidence>
<organism evidence="30 32">
    <name type="scientific">Petromyzon marinus</name>
    <name type="common">Sea lamprey</name>
    <dbReference type="NCBI Taxonomy" id="7757"/>
    <lineage>
        <taxon>Eukaryota</taxon>
        <taxon>Metazoa</taxon>
        <taxon>Chordata</taxon>
        <taxon>Craniata</taxon>
        <taxon>Vertebrata</taxon>
        <taxon>Cyclostomata</taxon>
        <taxon>Hyperoartia</taxon>
        <taxon>Petromyzontiformes</taxon>
        <taxon>Petromyzontidae</taxon>
        <taxon>Petromyzon</taxon>
    </lineage>
</organism>
<keyword evidence="9" id="KW-0597">Phosphoprotein</keyword>
<dbReference type="SMART" id="SM00736">
    <property type="entry name" value="CADG"/>
    <property type="match status" value="2"/>
</dbReference>
<dbReference type="InterPro" id="IPR015919">
    <property type="entry name" value="Cadherin-like_sf"/>
</dbReference>
<dbReference type="GO" id="GO:0005509">
    <property type="term" value="F:calcium ion binding"/>
    <property type="evidence" value="ECO:0007669"/>
    <property type="project" value="InterPro"/>
</dbReference>
<comment type="subcellular location">
    <subcellularLocation>
        <location evidence="1">Cell membrane</location>
        <location evidence="1">Sarcolemma</location>
    </subcellularLocation>
    <subcellularLocation>
        <location evidence="4">Cell membrane</location>
        <topology evidence="4">Single-pass type I membrane protein</topology>
    </subcellularLocation>
    <subcellularLocation>
        <location evidence="3">Cytoplasm</location>
        <location evidence="3">Cytoskeleton</location>
    </subcellularLocation>
    <subcellularLocation>
        <location evidence="5">Nucleus</location>
        <location evidence="5">Nucleoplasm</location>
    </subcellularLocation>
    <subcellularLocation>
        <location evidence="25">Postsynaptic cell membrane</location>
    </subcellularLocation>
    <subcellularLocation>
        <location evidence="2">Secreted</location>
        <location evidence="2">Extracellular space</location>
    </subcellularLocation>
</comment>
<keyword evidence="7" id="KW-0963">Cytoplasm</keyword>
<keyword evidence="17" id="KW-0206">Cytoskeleton</keyword>
<evidence type="ECO:0000256" key="15">
    <source>
        <dbReference type="ARBA" id="ARBA00023157"/>
    </source>
</evidence>
<comment type="function">
    <text evidence="20">The dystroglycan complex is involved in a number of processes including laminin and basement membrane assembly, sarcolemmal stability, cell survival, peripheral nerve myelination, nodal structure, cell migration, and epithelial polarization.</text>
</comment>
<dbReference type="InterPro" id="IPR027468">
    <property type="entry name" value="Alpha-dystroglycan_domain_2"/>
</dbReference>
<evidence type="ECO:0000256" key="4">
    <source>
        <dbReference type="ARBA" id="ARBA00004251"/>
    </source>
</evidence>